<protein>
    <submittedName>
        <fullName evidence="2">(rape) hypothetical protein</fullName>
    </submittedName>
</protein>
<dbReference type="EMBL" id="HG994358">
    <property type="protein sequence ID" value="CAF2270016.1"/>
    <property type="molecule type" value="Genomic_DNA"/>
</dbReference>
<feature type="transmembrane region" description="Helical" evidence="1">
    <location>
        <begin position="6"/>
        <end position="27"/>
    </location>
</feature>
<proteinExistence type="predicted"/>
<dbReference type="AlphaFoldDB" id="A0A817AR11"/>
<accession>A0A817AR11</accession>
<reference evidence="2" key="1">
    <citation type="submission" date="2021-01" db="EMBL/GenBank/DDBJ databases">
        <authorList>
            <consortium name="Genoscope - CEA"/>
            <person name="William W."/>
        </authorList>
    </citation>
    <scope>NUCLEOTIDE SEQUENCE</scope>
</reference>
<evidence type="ECO:0000313" key="2">
    <source>
        <dbReference type="EMBL" id="CAF2270016.1"/>
    </source>
</evidence>
<organism evidence="2">
    <name type="scientific">Brassica napus</name>
    <name type="common">Rape</name>
    <dbReference type="NCBI Taxonomy" id="3708"/>
    <lineage>
        <taxon>Eukaryota</taxon>
        <taxon>Viridiplantae</taxon>
        <taxon>Streptophyta</taxon>
        <taxon>Embryophyta</taxon>
        <taxon>Tracheophyta</taxon>
        <taxon>Spermatophyta</taxon>
        <taxon>Magnoliopsida</taxon>
        <taxon>eudicotyledons</taxon>
        <taxon>Gunneridae</taxon>
        <taxon>Pentapetalae</taxon>
        <taxon>rosids</taxon>
        <taxon>malvids</taxon>
        <taxon>Brassicales</taxon>
        <taxon>Brassicaceae</taxon>
        <taxon>Brassiceae</taxon>
        <taxon>Brassica</taxon>
    </lineage>
</organism>
<name>A0A817AR11_BRANA</name>
<dbReference type="Proteomes" id="UP001295469">
    <property type="component" value="Chromosome A04"/>
</dbReference>
<keyword evidence="1" id="KW-0812">Transmembrane</keyword>
<evidence type="ECO:0000256" key="1">
    <source>
        <dbReference type="SAM" id="Phobius"/>
    </source>
</evidence>
<keyword evidence="1" id="KW-1133">Transmembrane helix</keyword>
<gene>
    <name evidence="2" type="ORF">DARMORV10_A04P08960.1</name>
</gene>
<keyword evidence="1" id="KW-0472">Membrane</keyword>
<sequence>MEGNKHVLLAYMSTCVHAYSTYIWSLIFAKSEFRVIHVGFNQRMHSTWEDPSKVEVLMRFRKVYLQHIYMSTFHLSTNV</sequence>